<feature type="domain" description="DUF5097" evidence="2">
    <location>
        <begin position="1"/>
        <end position="118"/>
    </location>
</feature>
<dbReference type="OMA" id="QWFAGDA"/>
<dbReference type="Pfam" id="PF17020">
    <property type="entry name" value="DUF5097"/>
    <property type="match status" value="1"/>
</dbReference>
<dbReference type="HOGENOM" id="CLU_559079_0_0_1"/>
<reference evidence="3 4" key="1">
    <citation type="journal article" date="2013" name="BMC Genomics">
        <title>Comparative genomics of parasitic silkworm microsporidia reveal an association between genome expansion and host adaptation.</title>
        <authorList>
            <person name="Pan G."/>
            <person name="Xu J."/>
            <person name="Li T."/>
            <person name="Xia Q."/>
            <person name="Liu S.L."/>
            <person name="Zhang G."/>
            <person name="Li S."/>
            <person name="Li C."/>
            <person name="Liu H."/>
            <person name="Yang L."/>
            <person name="Liu T."/>
            <person name="Zhang X."/>
            <person name="Wu Z."/>
            <person name="Fan W."/>
            <person name="Dang X."/>
            <person name="Xiang H."/>
            <person name="Tao M."/>
            <person name="Li Y."/>
            <person name="Hu J."/>
            <person name="Li Z."/>
            <person name="Lin L."/>
            <person name="Luo J."/>
            <person name="Geng L."/>
            <person name="Wang L."/>
            <person name="Long M."/>
            <person name="Wan Y."/>
            <person name="He N."/>
            <person name="Zhang Z."/>
            <person name="Lu C."/>
            <person name="Keeling P.J."/>
            <person name="Wang J."/>
            <person name="Xiang Z."/>
            <person name="Zhou Z."/>
        </authorList>
    </citation>
    <scope>NUCLEOTIDE SEQUENCE [LARGE SCALE GENOMIC DNA]</scope>
    <source>
        <strain evidence="4">CQ1 / CVCC 102059</strain>
    </source>
</reference>
<evidence type="ECO:0000259" key="2">
    <source>
        <dbReference type="Pfam" id="PF17020"/>
    </source>
</evidence>
<dbReference type="EMBL" id="KB908973">
    <property type="protein sequence ID" value="EOB13604.1"/>
    <property type="molecule type" value="Genomic_DNA"/>
</dbReference>
<name>R0M6H3_NOSB1</name>
<protein>
    <recommendedName>
        <fullName evidence="2">DUF5097 domain-containing protein</fullName>
    </recommendedName>
</protein>
<keyword evidence="1" id="KW-0175">Coiled coil</keyword>
<dbReference type="OrthoDB" id="2195387at2759"/>
<keyword evidence="4" id="KW-1185">Reference proteome</keyword>
<accession>R0M6H3</accession>
<evidence type="ECO:0000256" key="1">
    <source>
        <dbReference type="SAM" id="Coils"/>
    </source>
</evidence>
<dbReference type="STRING" id="578461.R0M6H3"/>
<proteinExistence type="predicted"/>
<dbReference type="VEuPathDB" id="MicrosporidiaDB:NBO_65g0008"/>
<sequence length="510" mass="60650">MIRDEFLKRFIVFQYNKHIDKDMKKISFLIHKSLSRKFLRNEKVRLIKESRYGNIINRHNKKYTIHMDNDTFIENVNPGDIRRLEPINPEYIFNYLMFITVNTCFNVRLLKKDVFDDIFKTRNYNMNMTCESKNEPIKSDIKHSKEEIIRKIECNEDIKLLEKSDKSIKVPEKNLIDLSKIKQPEDIKLKKLSQEQLRKLNINILSNITVHEKYSIENQDFQKTQKILKIFAFIKNFCGEFVPSDFNIQKLVRSLKESAYNGDAIGNVHEFLIDNLNEELEKYGILHLLNNLKSVIDSLPEDDTIGEAAKKNDIGLKTWKIKTRAFLWDLQFRTNNKIIYSFYVMLSKKKTARITEAFNVRLDLLEFLISSYFTTKIFRDVLLNELRILENLEIKVNELEKNIQIEEDNLKNNKDEKIIQKIQVKINRMRNELNKIKSAIVYNPTKSEIGTINHVKFMFIDNVIYASKRNKFYVLSRKNLENIAEFYIPTDRMESVVLKNLKNVIEAIYK</sequence>
<dbReference type="InterPro" id="IPR031511">
    <property type="entry name" value="DUF5097"/>
</dbReference>
<evidence type="ECO:0000313" key="3">
    <source>
        <dbReference type="EMBL" id="EOB13604.1"/>
    </source>
</evidence>
<dbReference type="AlphaFoldDB" id="R0M6H3"/>
<dbReference type="Proteomes" id="UP000016927">
    <property type="component" value="Unassembled WGS sequence"/>
</dbReference>
<evidence type="ECO:0000313" key="4">
    <source>
        <dbReference type="Proteomes" id="UP000016927"/>
    </source>
</evidence>
<organism evidence="3 4">
    <name type="scientific">Nosema bombycis (strain CQ1 / CVCC 102059)</name>
    <name type="common">Microsporidian parasite</name>
    <name type="synonym">Pebrine of silkworm</name>
    <dbReference type="NCBI Taxonomy" id="578461"/>
    <lineage>
        <taxon>Eukaryota</taxon>
        <taxon>Fungi</taxon>
        <taxon>Fungi incertae sedis</taxon>
        <taxon>Microsporidia</taxon>
        <taxon>Nosematidae</taxon>
        <taxon>Nosema</taxon>
    </lineage>
</organism>
<gene>
    <name evidence="3" type="ORF">NBO_65g0008</name>
</gene>
<feature type="coiled-coil region" evidence="1">
    <location>
        <begin position="382"/>
        <end position="439"/>
    </location>
</feature>